<feature type="non-terminal residue" evidence="1">
    <location>
        <position position="82"/>
    </location>
</feature>
<gene>
    <name evidence="1" type="ORF">Tci_885298</name>
</gene>
<evidence type="ECO:0008006" key="2">
    <source>
        <dbReference type="Google" id="ProtNLM"/>
    </source>
</evidence>
<dbReference type="AlphaFoldDB" id="A0A699TWB0"/>
<feature type="non-terminal residue" evidence="1">
    <location>
        <position position="1"/>
    </location>
</feature>
<dbReference type="EMBL" id="BKCJ011271688">
    <property type="protein sequence ID" value="GFD13329.1"/>
    <property type="molecule type" value="Genomic_DNA"/>
</dbReference>
<reference evidence="1" key="1">
    <citation type="journal article" date="2019" name="Sci. Rep.">
        <title>Draft genome of Tanacetum cinerariifolium, the natural source of mosquito coil.</title>
        <authorList>
            <person name="Yamashiro T."/>
            <person name="Shiraishi A."/>
            <person name="Satake H."/>
            <person name="Nakayama K."/>
        </authorList>
    </citation>
    <scope>NUCLEOTIDE SEQUENCE</scope>
</reference>
<accession>A0A699TWB0</accession>
<comment type="caution">
    <text evidence="1">The sequence shown here is derived from an EMBL/GenBank/DDBJ whole genome shotgun (WGS) entry which is preliminary data.</text>
</comment>
<protein>
    <recommendedName>
        <fullName evidence="2">Zinc finger, CCHC-type</fullName>
    </recommendedName>
</protein>
<proteinExistence type="predicted"/>
<name>A0A699TWB0_TANCI</name>
<sequence length="82" mass="9453">KLVLRVEKKMFVNEQPIPPVPAADSEANVLAEWNVMYDVHNEVACLMLGSMTPELHRQFENCSPYEMLQELRSMYKKQAGVE</sequence>
<organism evidence="1">
    <name type="scientific">Tanacetum cinerariifolium</name>
    <name type="common">Dalmatian daisy</name>
    <name type="synonym">Chrysanthemum cinerariifolium</name>
    <dbReference type="NCBI Taxonomy" id="118510"/>
    <lineage>
        <taxon>Eukaryota</taxon>
        <taxon>Viridiplantae</taxon>
        <taxon>Streptophyta</taxon>
        <taxon>Embryophyta</taxon>
        <taxon>Tracheophyta</taxon>
        <taxon>Spermatophyta</taxon>
        <taxon>Magnoliopsida</taxon>
        <taxon>eudicotyledons</taxon>
        <taxon>Gunneridae</taxon>
        <taxon>Pentapetalae</taxon>
        <taxon>asterids</taxon>
        <taxon>campanulids</taxon>
        <taxon>Asterales</taxon>
        <taxon>Asteraceae</taxon>
        <taxon>Asteroideae</taxon>
        <taxon>Anthemideae</taxon>
        <taxon>Anthemidinae</taxon>
        <taxon>Tanacetum</taxon>
    </lineage>
</organism>
<evidence type="ECO:0000313" key="1">
    <source>
        <dbReference type="EMBL" id="GFD13329.1"/>
    </source>
</evidence>